<proteinExistence type="predicted"/>
<reference evidence="1 2" key="1">
    <citation type="submission" date="2019-08" db="EMBL/GenBank/DDBJ databases">
        <title>In-depth cultivation of the pig gut microbiome towards novel bacterial diversity and tailored functional studies.</title>
        <authorList>
            <person name="Wylensek D."/>
            <person name="Hitch T.C.A."/>
            <person name="Clavel T."/>
        </authorList>
    </citation>
    <scope>NUCLEOTIDE SEQUENCE [LARGE SCALE GENOMIC DNA]</scope>
    <source>
        <strain evidence="1 2">WCA-693-APC-5D-A</strain>
    </source>
</reference>
<dbReference type="EMBL" id="VUNR01000028">
    <property type="protein sequence ID" value="MSU09610.1"/>
    <property type="molecule type" value="Genomic_DNA"/>
</dbReference>
<dbReference type="GeneID" id="96779560"/>
<comment type="caution">
    <text evidence="1">The sequence shown here is derived from an EMBL/GenBank/DDBJ whole genome shotgun (WGS) entry which is preliminary data.</text>
</comment>
<dbReference type="Proteomes" id="UP000433181">
    <property type="component" value="Unassembled WGS sequence"/>
</dbReference>
<dbReference type="AlphaFoldDB" id="A0A6I2UJ46"/>
<evidence type="ECO:0000313" key="1">
    <source>
        <dbReference type="EMBL" id="MSU09610.1"/>
    </source>
</evidence>
<keyword evidence="2" id="KW-1185">Reference proteome</keyword>
<protein>
    <submittedName>
        <fullName evidence="1">Uncharacterized protein</fullName>
    </submittedName>
</protein>
<organism evidence="1 2">
    <name type="scientific">Anaerovibrio slackiae</name>
    <dbReference type="NCBI Taxonomy" id="2652309"/>
    <lineage>
        <taxon>Bacteria</taxon>
        <taxon>Bacillati</taxon>
        <taxon>Bacillota</taxon>
        <taxon>Negativicutes</taxon>
        <taxon>Selenomonadales</taxon>
        <taxon>Selenomonadaceae</taxon>
        <taxon>Anaerovibrio</taxon>
    </lineage>
</organism>
<sequence length="79" mass="8896">MKATPDDLLNAIRDLGQGELAEHHILRHMGISHGQFCQLRKILVEACRLIVTHPNRRAHYLITATTAQDTKSNINNTRG</sequence>
<evidence type="ECO:0000313" key="2">
    <source>
        <dbReference type="Proteomes" id="UP000433181"/>
    </source>
</evidence>
<name>A0A6I2UJ46_9FIRM</name>
<gene>
    <name evidence="1" type="ORF">FYJ84_11530</name>
</gene>
<dbReference type="RefSeq" id="WP_154407780.1">
    <property type="nucleotide sequence ID" value="NZ_VUNR01000028.1"/>
</dbReference>
<accession>A0A6I2UJ46</accession>